<evidence type="ECO:0000259" key="4">
    <source>
        <dbReference type="Pfam" id="PF22888"/>
    </source>
</evidence>
<dbReference type="GO" id="GO:0030246">
    <property type="term" value="F:carbohydrate binding"/>
    <property type="evidence" value="ECO:0007669"/>
    <property type="project" value="InterPro"/>
</dbReference>
<dbReference type="PANTHER" id="PTHR12143">
    <property type="entry name" value="PEPTIDE N-GLYCANASE PNGASE -RELATED"/>
    <property type="match status" value="1"/>
</dbReference>
<dbReference type="Pfam" id="PF22888">
    <property type="entry name" value="FIMAH"/>
    <property type="match status" value="1"/>
</dbReference>
<feature type="domain" description="Glycosyl hydrolase family 92" evidence="2">
    <location>
        <begin position="489"/>
        <end position="962"/>
    </location>
</feature>
<evidence type="ECO:0000259" key="2">
    <source>
        <dbReference type="Pfam" id="PF07971"/>
    </source>
</evidence>
<evidence type="ECO:0000256" key="1">
    <source>
        <dbReference type="SAM" id="MobiDB-lite"/>
    </source>
</evidence>
<accession>A0AAU8IFD2</accession>
<keyword evidence="5" id="KW-0326">Glycosidase</keyword>
<dbReference type="GO" id="GO:0000224">
    <property type="term" value="F:peptide-N4-(N-acetyl-beta-glucosaminyl)asparagine amidase activity"/>
    <property type="evidence" value="ECO:0007669"/>
    <property type="project" value="TreeGrafter"/>
</dbReference>
<feature type="domain" description="Glycosyl hydrolase family 92 N-terminal" evidence="3">
    <location>
        <begin position="258"/>
        <end position="483"/>
    </location>
</feature>
<evidence type="ECO:0000259" key="3">
    <source>
        <dbReference type="Pfam" id="PF17678"/>
    </source>
</evidence>
<dbReference type="GO" id="GO:0005829">
    <property type="term" value="C:cytosol"/>
    <property type="evidence" value="ECO:0007669"/>
    <property type="project" value="TreeGrafter"/>
</dbReference>
<dbReference type="Pfam" id="PF07971">
    <property type="entry name" value="Glyco_hydro_92"/>
    <property type="match status" value="1"/>
</dbReference>
<dbReference type="Gene3D" id="2.70.98.10">
    <property type="match status" value="1"/>
</dbReference>
<organism evidence="5">
    <name type="scientific">Sporolactobacillus sp. Y61</name>
    <dbReference type="NCBI Taxonomy" id="3160863"/>
    <lineage>
        <taxon>Bacteria</taxon>
        <taxon>Bacillati</taxon>
        <taxon>Bacillota</taxon>
        <taxon>Bacilli</taxon>
        <taxon>Bacillales</taxon>
        <taxon>Sporolactobacillaceae</taxon>
        <taxon>Sporolactobacillus</taxon>
    </lineage>
</organism>
<feature type="region of interest" description="Disordered" evidence="1">
    <location>
        <begin position="54"/>
        <end position="78"/>
    </location>
</feature>
<evidence type="ECO:0000313" key="5">
    <source>
        <dbReference type="EMBL" id="XCJ16959.1"/>
    </source>
</evidence>
<dbReference type="GO" id="GO:0006516">
    <property type="term" value="P:glycoprotein catabolic process"/>
    <property type="evidence" value="ECO:0007669"/>
    <property type="project" value="TreeGrafter"/>
</dbReference>
<name>A0AAU8IFD2_9BACL</name>
<reference evidence="5" key="1">
    <citation type="submission" date="2024-06" db="EMBL/GenBank/DDBJ databases">
        <authorList>
            <person name="Fan A."/>
            <person name="Zhang F.Y."/>
            <person name="Zhang L."/>
        </authorList>
    </citation>
    <scope>NUCLEOTIDE SEQUENCE</scope>
    <source>
        <strain evidence="5">Y61</strain>
    </source>
</reference>
<dbReference type="EMBL" id="CP159510">
    <property type="protein sequence ID" value="XCJ16959.1"/>
    <property type="molecule type" value="Genomic_DNA"/>
</dbReference>
<gene>
    <name evidence="5" type="ORF">ABNN70_15360</name>
</gene>
<dbReference type="InterPro" id="IPR014718">
    <property type="entry name" value="GH-type_carb-bd"/>
</dbReference>
<feature type="region of interest" description="Disordered" evidence="1">
    <location>
        <begin position="306"/>
        <end position="333"/>
    </location>
</feature>
<dbReference type="Gene3D" id="1.20.1610.10">
    <property type="entry name" value="alpha-1,2-mannosidases domains"/>
    <property type="match status" value="1"/>
</dbReference>
<dbReference type="PANTHER" id="PTHR12143:SF43">
    <property type="entry name" value="PUTATIVE-RELATED"/>
    <property type="match status" value="1"/>
</dbReference>
<dbReference type="InterPro" id="IPR054470">
    <property type="entry name" value="FIMAH_dom"/>
</dbReference>
<dbReference type="Gene3D" id="2.60.120.260">
    <property type="entry name" value="Galactose-binding domain-like"/>
    <property type="match status" value="1"/>
</dbReference>
<dbReference type="EC" id="3.2.1.-" evidence="5"/>
<proteinExistence type="predicted"/>
<protein>
    <submittedName>
        <fullName evidence="5">GH92 family glycosyl hydrolase</fullName>
        <ecNumber evidence="5">3.2.1.-</ecNumber>
    </submittedName>
</protein>
<dbReference type="InterPro" id="IPR012939">
    <property type="entry name" value="Glyco_hydro_92"/>
</dbReference>
<dbReference type="InterPro" id="IPR050883">
    <property type="entry name" value="PNGase"/>
</dbReference>
<dbReference type="Pfam" id="PF17678">
    <property type="entry name" value="Glyco_hydro_92N"/>
    <property type="match status" value="1"/>
</dbReference>
<dbReference type="InterPro" id="IPR005887">
    <property type="entry name" value="GH92_a_mannosidase_put"/>
</dbReference>
<dbReference type="GO" id="GO:0016798">
    <property type="term" value="F:hydrolase activity, acting on glycosyl bonds"/>
    <property type="evidence" value="ECO:0007669"/>
    <property type="project" value="UniProtKB-KW"/>
</dbReference>
<dbReference type="Gene3D" id="3.30.2080.10">
    <property type="entry name" value="GH92 mannosidase domain"/>
    <property type="match status" value="1"/>
</dbReference>
<dbReference type="Gene3D" id="1.20.1050.60">
    <property type="entry name" value="alpha-1,2-mannosidase"/>
    <property type="match status" value="1"/>
</dbReference>
<dbReference type="RefSeq" id="WP_353948296.1">
    <property type="nucleotide sequence ID" value="NZ_CP159510.1"/>
</dbReference>
<feature type="region of interest" description="Disordered" evidence="1">
    <location>
        <begin position="553"/>
        <end position="576"/>
    </location>
</feature>
<feature type="domain" description="FIMAH" evidence="4">
    <location>
        <begin position="1143"/>
        <end position="1213"/>
    </location>
</feature>
<dbReference type="NCBIfam" id="TIGR01180">
    <property type="entry name" value="aman2_put"/>
    <property type="match status" value="1"/>
</dbReference>
<feature type="compositionally biased region" description="Basic and acidic residues" evidence="1">
    <location>
        <begin position="557"/>
        <end position="571"/>
    </location>
</feature>
<dbReference type="AlphaFoldDB" id="A0AAU8IFD2"/>
<keyword evidence="5" id="KW-0378">Hydrolase</keyword>
<dbReference type="InterPro" id="IPR041371">
    <property type="entry name" value="GH92_N"/>
</dbReference>
<sequence length="1218" mass="132415">MSEKYTTKIFTGLLCLVLILPFVPQPLMPKAHARSASGDFFTSFEQWDPVPDWKSSAEAGSGGKKLSSGITSSSGGHKLNTMRTVAAPGPVNLYASPKQAGWTGKRALSYSGTVSGNSDSYAVNRLFRVKIPVHKDTRLSYYVAPVSREKNKMSPVSGYVAVDLAFSDGTYLHQISRAVDQDGIRMTASAQGASRTLKTGQWNYKDVDIGKVAKGKTITRILLAYHAPKADVSFSGAVDDIRIENTGDQSSDKEPVDYVNILRGTQSNPAAPEGETVPLVGVPNGFSYWSPAINSSSASHFYPYRENNNPDNLPEIQSFSLGHSPNSRTSDRQSFQVMPSGFHGTPSASRLNRGLAFHREDEDAAPDHYRVTFTNGLKAEMAADSHSAIFHFTFNGRDGNLIFDHLTNDGKLTLNARDGTLEGFSDDRSSDTDQGRRLYFYATVDRPVIDWSKLSGENRDHMTAFYKFDTSKNKSVTLKVAVSLISIDQAKKNLELELGGKTRFADVSKRARSAWNRRLSKVSLPGAGDAQKTTFYSSLYRLYLYPNAGYENTGSKKKPDDRYAAPEEATHAENSAVKTGAPIHKGRNYVNSDFAFSAQTAWPAYILLEPELTGRLINGMLLNKGASGDILNGPSAAYAALALADAAAKDVPGLHTDQLYKRLARYASVSGPVGQQTDRVILQSDAGKKNEALDDALAAKISDFAMGNLAEKLAADQPSNRALMDDSRYFLKRSADYVHLLDPSAMKKDPGRSADDVSLPYIHDPGHQAFNVPQDGQGLANLYGGRKALQEKLDDFFTTSPDEEALKKPEATLAAAGQLGRFVFDTPASAGTPYMYAFTGSPWKTQAAVRKIMNRFYTGESIGGGFLGKDTGAMLSGFYLFSAAGFFPLQKGTDNYVLGAPYFKHMILHLPGGRDLVINAPKLSNKNKYVQAVRFNGAAIEQTSLSHDLLKSGGILTFDMGSAPSDWGSSAGDLPDSLTPLSTDDSSIYSAALTDLTGQKAEITAPDATDVRHLTDNLSGTAATFPDPVVSVDVQFRSLSNRVKMYTLTSSASGRSSDPKSWRLLGSNDGVHWDTLDTRSDESFAWRSMTRAFTIKNPKSYASYRLEISSKSGKGPLAVGEYQLLGYTGIDSGFDVMRHSLMKQFEKDSLSESETASLSYALNQAQQAFKSGNLSASVYYLQTYVQMIHSDSFNTDAPDQARKQLSADAHAIVNLLSD</sequence>